<evidence type="ECO:0000256" key="4">
    <source>
        <dbReference type="ARBA" id="ARBA00022824"/>
    </source>
</evidence>
<keyword evidence="4" id="KW-0256">Endoplasmic reticulum</keyword>
<sequence length="110" mass="12058">MPPPDNHPSRRSKPPSPSPNPPATTTTTPRPARNTPYLPTPTEFLLLALYPFLLLLGALYALLSPTTRNAPYDAASHSHPPAHAPSYFARKDNVFNTLFVKKGWGWITAA</sequence>
<keyword evidence="7 9" id="KW-0472">Membrane</keyword>
<protein>
    <submittedName>
        <fullName evidence="10">Uncharacterized protein</fullName>
    </submittedName>
</protein>
<keyword evidence="11" id="KW-1185">Reference proteome</keyword>
<proteinExistence type="predicted"/>
<reference evidence="10" key="1">
    <citation type="journal article" date="2023" name="Mol. Phylogenet. Evol.">
        <title>Genome-scale phylogeny and comparative genomics of the fungal order Sordariales.</title>
        <authorList>
            <person name="Hensen N."/>
            <person name="Bonometti L."/>
            <person name="Westerberg I."/>
            <person name="Brannstrom I.O."/>
            <person name="Guillou S."/>
            <person name="Cros-Aarteil S."/>
            <person name="Calhoun S."/>
            <person name="Haridas S."/>
            <person name="Kuo A."/>
            <person name="Mondo S."/>
            <person name="Pangilinan J."/>
            <person name="Riley R."/>
            <person name="LaButti K."/>
            <person name="Andreopoulos B."/>
            <person name="Lipzen A."/>
            <person name="Chen C."/>
            <person name="Yan M."/>
            <person name="Daum C."/>
            <person name="Ng V."/>
            <person name="Clum A."/>
            <person name="Steindorff A."/>
            <person name="Ohm R.A."/>
            <person name="Martin F."/>
            <person name="Silar P."/>
            <person name="Natvig D.O."/>
            <person name="Lalanne C."/>
            <person name="Gautier V."/>
            <person name="Ament-Velasquez S.L."/>
            <person name="Kruys A."/>
            <person name="Hutchinson M.I."/>
            <person name="Powell A.J."/>
            <person name="Barry K."/>
            <person name="Miller A.N."/>
            <person name="Grigoriev I.V."/>
            <person name="Debuchy R."/>
            <person name="Gladieux P."/>
            <person name="Hiltunen Thoren M."/>
            <person name="Johannesson H."/>
        </authorList>
    </citation>
    <scope>NUCLEOTIDE SEQUENCE</scope>
    <source>
        <strain evidence="10">CBS 103.79</strain>
    </source>
</reference>
<dbReference type="GO" id="GO:0005789">
    <property type="term" value="C:endoplasmic reticulum membrane"/>
    <property type="evidence" value="ECO:0007669"/>
    <property type="project" value="UniProtKB-SubCell"/>
</dbReference>
<name>A0AAN6MH29_9PEZI</name>
<dbReference type="GO" id="GO:0019915">
    <property type="term" value="P:lipid storage"/>
    <property type="evidence" value="ECO:0007669"/>
    <property type="project" value="InterPro"/>
</dbReference>
<dbReference type="AlphaFoldDB" id="A0AAN6MH29"/>
<feature type="compositionally biased region" description="Low complexity" evidence="8">
    <location>
        <begin position="23"/>
        <end position="36"/>
    </location>
</feature>
<evidence type="ECO:0000256" key="2">
    <source>
        <dbReference type="ARBA" id="ARBA00022692"/>
    </source>
</evidence>
<keyword evidence="5 9" id="KW-1133">Transmembrane helix</keyword>
<reference evidence="10" key="2">
    <citation type="submission" date="2023-05" db="EMBL/GenBank/DDBJ databases">
        <authorList>
            <consortium name="Lawrence Berkeley National Laboratory"/>
            <person name="Steindorff A."/>
            <person name="Hensen N."/>
            <person name="Bonometti L."/>
            <person name="Westerberg I."/>
            <person name="Brannstrom I.O."/>
            <person name="Guillou S."/>
            <person name="Cros-Aarteil S."/>
            <person name="Calhoun S."/>
            <person name="Haridas S."/>
            <person name="Kuo A."/>
            <person name="Mondo S."/>
            <person name="Pangilinan J."/>
            <person name="Riley R."/>
            <person name="Labutti K."/>
            <person name="Andreopoulos B."/>
            <person name="Lipzen A."/>
            <person name="Chen C."/>
            <person name="Yanf M."/>
            <person name="Daum C."/>
            <person name="Ng V."/>
            <person name="Clum A."/>
            <person name="Ohm R."/>
            <person name="Martin F."/>
            <person name="Silar P."/>
            <person name="Natvig D."/>
            <person name="Lalanne C."/>
            <person name="Gautier V."/>
            <person name="Ament-Velasquez S.L."/>
            <person name="Kruys A."/>
            <person name="Hutchinson M.I."/>
            <person name="Powell A.J."/>
            <person name="Barry K."/>
            <person name="Miller A.N."/>
            <person name="Grigoriev I.V."/>
            <person name="Debuchy R."/>
            <person name="Gladieux P."/>
            <person name="Thoren M.H."/>
            <person name="Johannesson H."/>
        </authorList>
    </citation>
    <scope>NUCLEOTIDE SEQUENCE</scope>
    <source>
        <strain evidence="10">CBS 103.79</strain>
    </source>
</reference>
<evidence type="ECO:0000256" key="9">
    <source>
        <dbReference type="SAM" id="Phobius"/>
    </source>
</evidence>
<accession>A0AAN6MH29</accession>
<dbReference type="Proteomes" id="UP001303889">
    <property type="component" value="Unassembled WGS sequence"/>
</dbReference>
<dbReference type="InterPro" id="IPR019388">
    <property type="entry name" value="FIT"/>
</dbReference>
<comment type="caution">
    <text evidence="10">The sequence shown here is derived from an EMBL/GenBank/DDBJ whole genome shotgun (WGS) entry which is preliminary data.</text>
</comment>
<dbReference type="PANTHER" id="PTHR23129">
    <property type="entry name" value="ACYL-COENZYME A DIPHOSPHATASE FITM2"/>
    <property type="match status" value="1"/>
</dbReference>
<dbReference type="PANTHER" id="PTHR23129:SF0">
    <property type="entry name" value="ACYL-COENZYME A DIPHOSPHATASE FITM2"/>
    <property type="match status" value="1"/>
</dbReference>
<dbReference type="GO" id="GO:0034389">
    <property type="term" value="P:lipid droplet organization"/>
    <property type="evidence" value="ECO:0007669"/>
    <property type="project" value="TreeGrafter"/>
</dbReference>
<evidence type="ECO:0000256" key="3">
    <source>
        <dbReference type="ARBA" id="ARBA00022801"/>
    </source>
</evidence>
<evidence type="ECO:0000256" key="1">
    <source>
        <dbReference type="ARBA" id="ARBA00004477"/>
    </source>
</evidence>
<keyword evidence="3" id="KW-0378">Hydrolase</keyword>
<dbReference type="EMBL" id="MU855715">
    <property type="protein sequence ID" value="KAK3900011.1"/>
    <property type="molecule type" value="Genomic_DNA"/>
</dbReference>
<dbReference type="GO" id="GO:0008654">
    <property type="term" value="P:phospholipid biosynthetic process"/>
    <property type="evidence" value="ECO:0007669"/>
    <property type="project" value="TreeGrafter"/>
</dbReference>
<dbReference type="Pfam" id="PF10261">
    <property type="entry name" value="FIT"/>
    <property type="match status" value="1"/>
</dbReference>
<evidence type="ECO:0000256" key="6">
    <source>
        <dbReference type="ARBA" id="ARBA00023098"/>
    </source>
</evidence>
<comment type="subcellular location">
    <subcellularLocation>
        <location evidence="1">Endoplasmic reticulum membrane</location>
        <topology evidence="1">Multi-pass membrane protein</topology>
    </subcellularLocation>
</comment>
<feature type="transmembrane region" description="Helical" evidence="9">
    <location>
        <begin position="44"/>
        <end position="63"/>
    </location>
</feature>
<evidence type="ECO:0000256" key="8">
    <source>
        <dbReference type="SAM" id="MobiDB-lite"/>
    </source>
</evidence>
<evidence type="ECO:0000313" key="10">
    <source>
        <dbReference type="EMBL" id="KAK3900011.1"/>
    </source>
</evidence>
<keyword evidence="2 9" id="KW-0812">Transmembrane</keyword>
<evidence type="ECO:0000256" key="7">
    <source>
        <dbReference type="ARBA" id="ARBA00023136"/>
    </source>
</evidence>
<gene>
    <name evidence="10" type="ORF">C8A05DRAFT_36369</name>
</gene>
<feature type="non-terminal residue" evidence="10">
    <location>
        <position position="110"/>
    </location>
</feature>
<keyword evidence="6" id="KW-0443">Lipid metabolism</keyword>
<feature type="region of interest" description="Disordered" evidence="8">
    <location>
        <begin position="1"/>
        <end position="37"/>
    </location>
</feature>
<organism evidence="10 11">
    <name type="scientific">Staphylotrichum tortipilum</name>
    <dbReference type="NCBI Taxonomy" id="2831512"/>
    <lineage>
        <taxon>Eukaryota</taxon>
        <taxon>Fungi</taxon>
        <taxon>Dikarya</taxon>
        <taxon>Ascomycota</taxon>
        <taxon>Pezizomycotina</taxon>
        <taxon>Sordariomycetes</taxon>
        <taxon>Sordariomycetidae</taxon>
        <taxon>Sordariales</taxon>
        <taxon>Chaetomiaceae</taxon>
        <taxon>Staphylotrichum</taxon>
    </lineage>
</organism>
<dbReference type="GO" id="GO:0010945">
    <property type="term" value="F:coenzyme A diphosphatase activity"/>
    <property type="evidence" value="ECO:0007669"/>
    <property type="project" value="InterPro"/>
</dbReference>
<evidence type="ECO:0000313" key="11">
    <source>
        <dbReference type="Proteomes" id="UP001303889"/>
    </source>
</evidence>
<evidence type="ECO:0000256" key="5">
    <source>
        <dbReference type="ARBA" id="ARBA00022989"/>
    </source>
</evidence>